<evidence type="ECO:0000313" key="1">
    <source>
        <dbReference type="EMBL" id="MDT0633088.1"/>
    </source>
</evidence>
<keyword evidence="2" id="KW-1185">Reference proteome</keyword>
<dbReference type="Proteomes" id="UP001267426">
    <property type="component" value="Unassembled WGS sequence"/>
</dbReference>
<gene>
    <name evidence="1" type="ORF">RM540_15135</name>
</gene>
<organism evidence="1 2">
    <name type="scientific">Rubrivirga litoralis</name>
    <dbReference type="NCBI Taxonomy" id="3075598"/>
    <lineage>
        <taxon>Bacteria</taxon>
        <taxon>Pseudomonadati</taxon>
        <taxon>Rhodothermota</taxon>
        <taxon>Rhodothermia</taxon>
        <taxon>Rhodothermales</taxon>
        <taxon>Rubricoccaceae</taxon>
        <taxon>Rubrivirga</taxon>
    </lineage>
</organism>
<accession>A0ABU3BUW8</accession>
<protein>
    <submittedName>
        <fullName evidence="1">Uncharacterized protein</fullName>
    </submittedName>
</protein>
<dbReference type="RefSeq" id="WP_311665634.1">
    <property type="nucleotide sequence ID" value="NZ_JAVRHT010000050.1"/>
</dbReference>
<evidence type="ECO:0000313" key="2">
    <source>
        <dbReference type="Proteomes" id="UP001267426"/>
    </source>
</evidence>
<sequence>MPKTPPSSSAPPLADTLPYAADFVIEVLAAASRAPYGQLSWVEINRLAARWLRPAPAAAGADSSRLGHEVVLEMSEHGLLEAEMTTAADGRLMVQRVVHPRIFGLHAAQALAA</sequence>
<reference evidence="1 2" key="1">
    <citation type="submission" date="2023-09" db="EMBL/GenBank/DDBJ databases">
        <authorList>
            <person name="Rey-Velasco X."/>
        </authorList>
    </citation>
    <scope>NUCLEOTIDE SEQUENCE [LARGE SCALE GENOMIC DNA]</scope>
    <source>
        <strain evidence="1 2">F394</strain>
    </source>
</reference>
<comment type="caution">
    <text evidence="1">The sequence shown here is derived from an EMBL/GenBank/DDBJ whole genome shotgun (WGS) entry which is preliminary data.</text>
</comment>
<name>A0ABU3BUW8_9BACT</name>
<proteinExistence type="predicted"/>
<dbReference type="EMBL" id="JAVRHT010000050">
    <property type="protein sequence ID" value="MDT0633088.1"/>
    <property type="molecule type" value="Genomic_DNA"/>
</dbReference>